<evidence type="ECO:0000313" key="2">
    <source>
        <dbReference type="Proteomes" id="UP000018851"/>
    </source>
</evidence>
<proteinExistence type="predicted"/>
<accession>W0AEP4</accession>
<dbReference type="EMBL" id="CP006644">
    <property type="protein sequence ID" value="AHE54982.1"/>
    <property type="molecule type" value="Genomic_DNA"/>
</dbReference>
<reference evidence="1 2" key="1">
    <citation type="submission" date="2013-07" db="EMBL/GenBank/DDBJ databases">
        <title>Completed genome of Sphingomonas sanxanigenens NX02.</title>
        <authorList>
            <person name="Ma T."/>
            <person name="Huang H."/>
            <person name="Wu M."/>
            <person name="Li X."/>
            <person name="Li G."/>
        </authorList>
    </citation>
    <scope>NUCLEOTIDE SEQUENCE [LARGE SCALE GENOMIC DNA]</scope>
    <source>
        <strain evidence="1 2">NX02</strain>
    </source>
</reference>
<organism evidence="1 2">
    <name type="scientific">Sphingomonas sanxanigenens DSM 19645 = NX02</name>
    <dbReference type="NCBI Taxonomy" id="1123269"/>
    <lineage>
        <taxon>Bacteria</taxon>
        <taxon>Pseudomonadati</taxon>
        <taxon>Pseudomonadota</taxon>
        <taxon>Alphaproteobacteria</taxon>
        <taxon>Sphingomonadales</taxon>
        <taxon>Sphingomonadaceae</taxon>
        <taxon>Sphingomonas</taxon>
    </lineage>
</organism>
<protein>
    <submittedName>
        <fullName evidence="1">Uncharacterized protein</fullName>
    </submittedName>
</protein>
<evidence type="ECO:0000313" key="1">
    <source>
        <dbReference type="EMBL" id="AHE54982.1"/>
    </source>
</evidence>
<dbReference type="KEGG" id="ssan:NX02_16515"/>
<dbReference type="HOGENOM" id="CLU_1282544_0_0_5"/>
<name>W0AEP4_9SPHN</name>
<dbReference type="Proteomes" id="UP000018851">
    <property type="component" value="Chromosome"/>
</dbReference>
<gene>
    <name evidence="1" type="ORF">NX02_16515</name>
</gene>
<dbReference type="AlphaFoldDB" id="W0AEP4"/>
<sequence length="209" mass="21840">MLLGATALVLAGCGEQALDLPADPIEKAATCGVVTAVDAREKSKTIQGSLPLDAQGKIVHYAMLAGAESDRFEPSKAAAVVKRMPELEKPVTGSKWKDAVGACDQAFPATVASGPIDLPKDPLDAELGCAGVADFIGRGIQTTDEAAVKQITAYNDMRAKLDDSIAVKLRARGQSAAEAQQEARYKAMATMIKLGPPIRVLDACVKTYG</sequence>
<keyword evidence="2" id="KW-1185">Reference proteome</keyword>
<dbReference type="PATRIC" id="fig|1123269.5.peg.3234"/>
<dbReference type="eggNOG" id="ENOG502ZD6Z">
    <property type="taxonomic scope" value="Bacteria"/>
</dbReference>